<dbReference type="Gene3D" id="3.20.20.70">
    <property type="entry name" value="Aldolase class I"/>
    <property type="match status" value="2"/>
</dbReference>
<accession>A0A9P3PVW6</accession>
<evidence type="ECO:0000313" key="2">
    <source>
        <dbReference type="Proteomes" id="UP001063166"/>
    </source>
</evidence>
<reference evidence="1" key="1">
    <citation type="submission" date="2022-07" db="EMBL/GenBank/DDBJ databases">
        <title>The genome of Lyophyllum shimeji provides insight into the initial evolution of ectomycorrhizal fungal genome.</title>
        <authorList>
            <person name="Kobayashi Y."/>
            <person name="Shibata T."/>
            <person name="Hirakawa H."/>
            <person name="Shigenobu S."/>
            <person name="Nishiyama T."/>
            <person name="Yamada A."/>
            <person name="Hasebe M."/>
            <person name="Kawaguchi M."/>
        </authorList>
    </citation>
    <scope>NUCLEOTIDE SEQUENCE</scope>
    <source>
        <strain evidence="1">AT787</strain>
    </source>
</reference>
<comment type="caution">
    <text evidence="1">The sequence shown here is derived from an EMBL/GenBank/DDBJ whole genome shotgun (WGS) entry which is preliminary data.</text>
</comment>
<dbReference type="OrthoDB" id="276546at2759"/>
<gene>
    <name evidence="1" type="ORF">LshimejAT787_1102420</name>
</gene>
<dbReference type="InterPro" id="IPR013785">
    <property type="entry name" value="Aldolase_TIM"/>
</dbReference>
<dbReference type="AlphaFoldDB" id="A0A9P3PVW6"/>
<keyword evidence="2" id="KW-1185">Reference proteome</keyword>
<proteinExistence type="predicted"/>
<organism evidence="1 2">
    <name type="scientific">Lyophyllum shimeji</name>
    <name type="common">Hon-shimeji</name>
    <name type="synonym">Tricholoma shimeji</name>
    <dbReference type="NCBI Taxonomy" id="47721"/>
    <lineage>
        <taxon>Eukaryota</taxon>
        <taxon>Fungi</taxon>
        <taxon>Dikarya</taxon>
        <taxon>Basidiomycota</taxon>
        <taxon>Agaricomycotina</taxon>
        <taxon>Agaricomycetes</taxon>
        <taxon>Agaricomycetidae</taxon>
        <taxon>Agaricales</taxon>
        <taxon>Tricholomatineae</taxon>
        <taxon>Lyophyllaceae</taxon>
        <taxon>Lyophyllum</taxon>
    </lineage>
</organism>
<name>A0A9P3PVW6_LYOSH</name>
<dbReference type="Proteomes" id="UP001063166">
    <property type="component" value="Unassembled WGS sequence"/>
</dbReference>
<dbReference type="EMBL" id="BRPK01000011">
    <property type="protein sequence ID" value="GLB42227.1"/>
    <property type="molecule type" value="Genomic_DNA"/>
</dbReference>
<evidence type="ECO:0000313" key="1">
    <source>
        <dbReference type="EMBL" id="GLB42227.1"/>
    </source>
</evidence>
<protein>
    <submittedName>
        <fullName evidence="1">Uncharacterized protein</fullName>
    </submittedName>
</protein>
<dbReference type="SUPFAM" id="SSF51395">
    <property type="entry name" value="FMN-linked oxidoreductases"/>
    <property type="match status" value="1"/>
</dbReference>
<sequence length="163" mass="18283">MSSASALFTPLKVGSITVRNRVAMSALTRNRVLNTRAYSLHAKELTKEYMFTRSCGMSVAPPILMRPSRDWLARPCQPNHVTPTAVEDPWTIIAQFKQAAINAKEAGFDGVERKLLRMPLEETLATYSYYFLNEADKLGLAYIALVRYVAATDVNLTARNARR</sequence>